<keyword evidence="1" id="KW-0812">Transmembrane</keyword>
<feature type="transmembrane region" description="Helical" evidence="1">
    <location>
        <begin position="67"/>
        <end position="89"/>
    </location>
</feature>
<evidence type="ECO:0000256" key="1">
    <source>
        <dbReference type="SAM" id="Phobius"/>
    </source>
</evidence>
<feature type="signal peptide" evidence="2">
    <location>
        <begin position="1"/>
        <end position="20"/>
    </location>
</feature>
<feature type="chain" id="PRO_5045809397" evidence="2">
    <location>
        <begin position="21"/>
        <end position="148"/>
    </location>
</feature>
<comment type="caution">
    <text evidence="4">The sequence shown here is derived from an EMBL/GenBank/DDBJ whole genome shotgun (WGS) entry which is preliminary data.</text>
</comment>
<sequence>MSDRALGAVCVVASAAMAWAAQDYAAAISYEPVGPRAFPLLLASGLGLSGLWLVLKPSAGAEAFRGVPWGPTALCAAAVLAYALLFQWLGFPLATALMAVPVGMAFGGSWKQSLIGGAALGGVLYLLFDKVLDVVLPAGPLAALLGGS</sequence>
<evidence type="ECO:0000313" key="4">
    <source>
        <dbReference type="EMBL" id="MFC3683399.1"/>
    </source>
</evidence>
<evidence type="ECO:0000313" key="5">
    <source>
        <dbReference type="Proteomes" id="UP001595729"/>
    </source>
</evidence>
<evidence type="ECO:0000259" key="3">
    <source>
        <dbReference type="Pfam" id="PF07331"/>
    </source>
</evidence>
<keyword evidence="1" id="KW-0472">Membrane</keyword>
<evidence type="ECO:0000256" key="2">
    <source>
        <dbReference type="SAM" id="SignalP"/>
    </source>
</evidence>
<gene>
    <name evidence="4" type="ORF">ACFOPI_07315</name>
</gene>
<dbReference type="EMBL" id="JBHRXX010000002">
    <property type="protein sequence ID" value="MFC3683399.1"/>
    <property type="molecule type" value="Genomic_DNA"/>
</dbReference>
<feature type="transmembrane region" description="Helical" evidence="1">
    <location>
        <begin position="109"/>
        <end position="128"/>
    </location>
</feature>
<keyword evidence="1" id="KW-1133">Transmembrane helix</keyword>
<feature type="transmembrane region" description="Helical" evidence="1">
    <location>
        <begin position="36"/>
        <end position="55"/>
    </location>
</feature>
<dbReference type="RefSeq" id="WP_382172516.1">
    <property type="nucleotide sequence ID" value="NZ_JBHRXX010000002.1"/>
</dbReference>
<protein>
    <submittedName>
        <fullName evidence="4">Tripartite tricarboxylate transporter TctB family protein</fullName>
    </submittedName>
</protein>
<proteinExistence type="predicted"/>
<accession>A0ABV7W0Q0</accession>
<name>A0ABV7W0Q0_9BURK</name>
<dbReference type="Pfam" id="PF07331">
    <property type="entry name" value="TctB"/>
    <property type="match status" value="1"/>
</dbReference>
<organism evidence="4 5">
    <name type="scientific">Hydrogenophaga luteola</name>
    <dbReference type="NCBI Taxonomy" id="1591122"/>
    <lineage>
        <taxon>Bacteria</taxon>
        <taxon>Pseudomonadati</taxon>
        <taxon>Pseudomonadota</taxon>
        <taxon>Betaproteobacteria</taxon>
        <taxon>Burkholderiales</taxon>
        <taxon>Comamonadaceae</taxon>
        <taxon>Hydrogenophaga</taxon>
    </lineage>
</organism>
<dbReference type="Proteomes" id="UP001595729">
    <property type="component" value="Unassembled WGS sequence"/>
</dbReference>
<reference evidence="5" key="1">
    <citation type="journal article" date="2019" name="Int. J. Syst. Evol. Microbiol.">
        <title>The Global Catalogue of Microorganisms (GCM) 10K type strain sequencing project: providing services to taxonomists for standard genome sequencing and annotation.</title>
        <authorList>
            <consortium name="The Broad Institute Genomics Platform"/>
            <consortium name="The Broad Institute Genome Sequencing Center for Infectious Disease"/>
            <person name="Wu L."/>
            <person name="Ma J."/>
        </authorList>
    </citation>
    <scope>NUCLEOTIDE SEQUENCE [LARGE SCALE GENOMIC DNA]</scope>
    <source>
        <strain evidence="5">KCTC 42501</strain>
    </source>
</reference>
<dbReference type="InterPro" id="IPR009936">
    <property type="entry name" value="DUF1468"/>
</dbReference>
<feature type="domain" description="DUF1468" evidence="3">
    <location>
        <begin position="6"/>
        <end position="137"/>
    </location>
</feature>
<keyword evidence="2" id="KW-0732">Signal</keyword>
<keyword evidence="5" id="KW-1185">Reference proteome</keyword>